<name>A0A9P5PTQ3_9AGAR</name>
<feature type="compositionally biased region" description="Basic residues" evidence="1">
    <location>
        <begin position="241"/>
        <end position="256"/>
    </location>
</feature>
<feature type="compositionally biased region" description="Basic residues" evidence="1">
    <location>
        <begin position="211"/>
        <end position="222"/>
    </location>
</feature>
<feature type="compositionally biased region" description="Polar residues" evidence="1">
    <location>
        <begin position="60"/>
        <end position="70"/>
    </location>
</feature>
<proteinExistence type="predicted"/>
<comment type="caution">
    <text evidence="2">The sequence shown here is derived from an EMBL/GenBank/DDBJ whole genome shotgun (WGS) entry which is preliminary data.</text>
</comment>
<dbReference type="AlphaFoldDB" id="A0A9P5PTQ3"/>
<gene>
    <name evidence="2" type="ORF">BDP27DRAFT_1328014</name>
</gene>
<accession>A0A9P5PTQ3</accession>
<feature type="compositionally biased region" description="Basic residues" evidence="1">
    <location>
        <begin position="41"/>
        <end position="55"/>
    </location>
</feature>
<feature type="compositionally biased region" description="Polar residues" evidence="1">
    <location>
        <begin position="276"/>
        <end position="291"/>
    </location>
</feature>
<feature type="compositionally biased region" description="Polar residues" evidence="1">
    <location>
        <begin position="121"/>
        <end position="150"/>
    </location>
</feature>
<feature type="region of interest" description="Disordered" evidence="1">
    <location>
        <begin position="1"/>
        <end position="320"/>
    </location>
</feature>
<feature type="compositionally biased region" description="Basic residues" evidence="1">
    <location>
        <begin position="305"/>
        <end position="320"/>
    </location>
</feature>
<keyword evidence="3" id="KW-1185">Reference proteome</keyword>
<feature type="compositionally biased region" description="Low complexity" evidence="1">
    <location>
        <begin position="98"/>
        <end position="120"/>
    </location>
</feature>
<dbReference type="Proteomes" id="UP000772434">
    <property type="component" value="Unassembled WGS sequence"/>
</dbReference>
<sequence>MSSPNMITRSSRKRKLSPDDHVSQVLDQDADCAQVADTTGARKKKKQDVKGKGKARAVSVSASLSETGSHQVDHDEGEWEIPVSEYADLESRVFETVSSGAGDSGSASGSGSSIGETSSGPQTQPDLVSSSSNTLIDSASNLLPSPTSRAPTALAMDHSLAPPSVIPSTTNDTDQDEVDEIAGALENIDRGSSLEPVGKETQDPSLQPTRAHSRSRSTRKARAPVIELAHIKEEQFEPTLKRRRRARARPPGKVRNPHPDQNRKSKKAKKAADGSAPSTSTQDEPPSGQSTKRMRYVFARDAAPAKRKKLNAPTRRKVLK</sequence>
<evidence type="ECO:0000313" key="2">
    <source>
        <dbReference type="EMBL" id="KAF9067930.1"/>
    </source>
</evidence>
<evidence type="ECO:0000256" key="1">
    <source>
        <dbReference type="SAM" id="MobiDB-lite"/>
    </source>
</evidence>
<dbReference type="EMBL" id="JADNRY010000066">
    <property type="protein sequence ID" value="KAF9067930.1"/>
    <property type="molecule type" value="Genomic_DNA"/>
</dbReference>
<organism evidence="2 3">
    <name type="scientific">Rhodocollybia butyracea</name>
    <dbReference type="NCBI Taxonomy" id="206335"/>
    <lineage>
        <taxon>Eukaryota</taxon>
        <taxon>Fungi</taxon>
        <taxon>Dikarya</taxon>
        <taxon>Basidiomycota</taxon>
        <taxon>Agaricomycotina</taxon>
        <taxon>Agaricomycetes</taxon>
        <taxon>Agaricomycetidae</taxon>
        <taxon>Agaricales</taxon>
        <taxon>Marasmiineae</taxon>
        <taxon>Omphalotaceae</taxon>
        <taxon>Rhodocollybia</taxon>
    </lineage>
</organism>
<evidence type="ECO:0000313" key="3">
    <source>
        <dbReference type="Proteomes" id="UP000772434"/>
    </source>
</evidence>
<reference evidence="2" key="1">
    <citation type="submission" date="2020-11" db="EMBL/GenBank/DDBJ databases">
        <authorList>
            <consortium name="DOE Joint Genome Institute"/>
            <person name="Ahrendt S."/>
            <person name="Riley R."/>
            <person name="Andreopoulos W."/>
            <person name="Labutti K."/>
            <person name="Pangilinan J."/>
            <person name="Ruiz-Duenas F.J."/>
            <person name="Barrasa J.M."/>
            <person name="Sanchez-Garcia M."/>
            <person name="Camarero S."/>
            <person name="Miyauchi S."/>
            <person name="Serrano A."/>
            <person name="Linde D."/>
            <person name="Babiker R."/>
            <person name="Drula E."/>
            <person name="Ayuso-Fernandez I."/>
            <person name="Pacheco R."/>
            <person name="Padilla G."/>
            <person name="Ferreira P."/>
            <person name="Barriuso J."/>
            <person name="Kellner H."/>
            <person name="Castanera R."/>
            <person name="Alfaro M."/>
            <person name="Ramirez L."/>
            <person name="Pisabarro A.G."/>
            <person name="Kuo A."/>
            <person name="Tritt A."/>
            <person name="Lipzen A."/>
            <person name="He G."/>
            <person name="Yan M."/>
            <person name="Ng V."/>
            <person name="Cullen D."/>
            <person name="Martin F."/>
            <person name="Rosso M.-N."/>
            <person name="Henrissat B."/>
            <person name="Hibbett D."/>
            <person name="Martinez A.T."/>
            <person name="Grigoriev I.V."/>
        </authorList>
    </citation>
    <scope>NUCLEOTIDE SEQUENCE</scope>
    <source>
        <strain evidence="2">AH 40177</strain>
    </source>
</reference>
<protein>
    <submittedName>
        <fullName evidence="2">Uncharacterized protein</fullName>
    </submittedName>
</protein>